<evidence type="ECO:0000256" key="8">
    <source>
        <dbReference type="ARBA" id="ARBA00023004"/>
    </source>
</evidence>
<reference evidence="18" key="1">
    <citation type="submission" date="2016-08" db="EMBL/GenBank/DDBJ databases">
        <authorList>
            <person name="Seilhamer J.J."/>
        </authorList>
    </citation>
    <scope>NUCLEOTIDE SEQUENCE</scope>
    <source>
        <strain evidence="18">86</strain>
    </source>
</reference>
<evidence type="ECO:0000256" key="2">
    <source>
        <dbReference type="ARBA" id="ARBA00005365"/>
    </source>
</evidence>
<evidence type="ECO:0000256" key="4">
    <source>
        <dbReference type="ARBA" id="ARBA00022617"/>
    </source>
</evidence>
<dbReference type="InterPro" id="IPR011008">
    <property type="entry name" value="Dimeric_a/b-barrel"/>
</dbReference>
<feature type="binding site" evidence="14">
    <location>
        <begin position="242"/>
        <end position="244"/>
    </location>
    <ligand>
        <name>protoporphyrin IX</name>
        <dbReference type="ChEBI" id="CHEBI:57306"/>
    </ligand>
</feature>
<dbReference type="GO" id="GO:0030313">
    <property type="term" value="C:cell envelope"/>
    <property type="evidence" value="ECO:0007669"/>
    <property type="project" value="UniProtKB-SubCell"/>
</dbReference>
<keyword evidence="4 13" id="KW-0349">Heme</keyword>
<dbReference type="RefSeq" id="WP_288199742.1">
    <property type="nucleotide sequence ID" value="NZ_LT608334.1"/>
</dbReference>
<evidence type="ECO:0000256" key="10">
    <source>
        <dbReference type="ARBA" id="ARBA00033771"/>
    </source>
</evidence>
<comment type="subcellular location">
    <subcellularLocation>
        <location evidence="1">Cell envelope</location>
    </subcellularLocation>
</comment>
<comment type="similarity">
    <text evidence="2">Belongs to the DyP-type peroxidase family. EfeB subfamily.</text>
</comment>
<dbReference type="PROSITE" id="PS51318">
    <property type="entry name" value="TAT"/>
    <property type="match status" value="1"/>
</dbReference>
<evidence type="ECO:0000256" key="9">
    <source>
        <dbReference type="ARBA" id="ARBA00023239"/>
    </source>
</evidence>
<sequence length="435" mass="46949">MLDPKDLRRSSPSLDRRRLLKGLGVTAFGGSFAGVARAETEHHSVADAPVANAASPLDSVPYLGIHQAGIVNARPANGMVASFDVLAKDADELETLFRLLTARIAFLTVGGPVPVLDPKLPPADSGLLGPTVRPDNLTITISLGASLFDDRPWLAPLKPKHLQRMTRFPNDALDADICHGDLTIQICANTQDTTIHALRDIIKASSSQMILKWKQEGNVPVITPGSDGRAESARNFLGFRDGSANPNSSDGAEMDRVVWVGPEDGEPAWAVGGSYQAVRIIRNFVERWDRTPFGEQERIIGRTKISGAPLDRRDGSEFDVPDYAGDPEGKATPHDAHIRLANARDAAASANTILRRPFNYSNGVTRSGQLDQGLLFICYQADLERGFLTVQQKLNGEPLEEYIKPVGGGYFYTLPGIRDAADYVGSPLIAAVRGA</sequence>
<evidence type="ECO:0000256" key="11">
    <source>
        <dbReference type="ARBA" id="ARBA00033775"/>
    </source>
</evidence>
<organism evidence="18">
    <name type="scientific">uncultured Pleomorphomonas sp</name>
    <dbReference type="NCBI Taxonomy" id="442121"/>
    <lineage>
        <taxon>Bacteria</taxon>
        <taxon>Pseudomonadati</taxon>
        <taxon>Pseudomonadota</taxon>
        <taxon>Alphaproteobacteria</taxon>
        <taxon>Hyphomicrobiales</taxon>
        <taxon>Pleomorphomonadaceae</taxon>
        <taxon>Pleomorphomonas</taxon>
        <taxon>environmental samples</taxon>
    </lineage>
</organism>
<feature type="binding site" evidence="13">
    <location>
        <position position="337"/>
    </location>
    <ligand>
        <name>heme b</name>
        <dbReference type="ChEBI" id="CHEBI:60344"/>
    </ligand>
</feature>
<gene>
    <name evidence="18" type="primary">efeB</name>
    <name evidence="18" type="ORF">KL86PLE_130205</name>
</gene>
<dbReference type="GO" id="GO:0005829">
    <property type="term" value="C:cytosol"/>
    <property type="evidence" value="ECO:0007669"/>
    <property type="project" value="TreeGrafter"/>
</dbReference>
<dbReference type="GO" id="GO:0004325">
    <property type="term" value="F:ferrochelatase activity"/>
    <property type="evidence" value="ECO:0007669"/>
    <property type="project" value="UniProtKB-EC"/>
</dbReference>
<dbReference type="Pfam" id="PF04261">
    <property type="entry name" value="Dyp_perox_N"/>
    <property type="match status" value="1"/>
</dbReference>
<dbReference type="InterPro" id="IPR006311">
    <property type="entry name" value="TAT_signal"/>
</dbReference>
<dbReference type="GO" id="GO:0046872">
    <property type="term" value="F:metal ion binding"/>
    <property type="evidence" value="ECO:0007669"/>
    <property type="project" value="UniProtKB-KW"/>
</dbReference>
<keyword evidence="7 15" id="KW-0560">Oxidoreductase</keyword>
<feature type="binding site" evidence="13">
    <location>
        <begin position="242"/>
        <end position="244"/>
    </location>
    <ligand>
        <name>heme b</name>
        <dbReference type="ChEBI" id="CHEBI:60344"/>
    </ligand>
</feature>
<feature type="domain" description="Dyp-type peroxidase N-terminal" evidence="16">
    <location>
        <begin position="67"/>
        <end position="217"/>
    </location>
</feature>
<dbReference type="InterPro" id="IPR048328">
    <property type="entry name" value="Dyp_perox_C"/>
</dbReference>
<keyword evidence="8 13" id="KW-0408">Iron</keyword>
<comment type="catalytic activity">
    <reaction evidence="12">
        <text>heme b + 2 H(+) = protoporphyrin IX + Fe(2+)</text>
        <dbReference type="Rhea" id="RHEA:22584"/>
        <dbReference type="ChEBI" id="CHEBI:15378"/>
        <dbReference type="ChEBI" id="CHEBI:29033"/>
        <dbReference type="ChEBI" id="CHEBI:57306"/>
        <dbReference type="ChEBI" id="CHEBI:60344"/>
        <dbReference type="EC" id="4.98.1.1"/>
    </reaction>
    <physiologicalReaction direction="left-to-right" evidence="12">
        <dbReference type="Rhea" id="RHEA:22585"/>
    </physiologicalReaction>
</comment>
<dbReference type="InterPro" id="IPR048327">
    <property type="entry name" value="Dyp_perox_N"/>
</dbReference>
<name>A0A212L9Z8_9HYPH</name>
<feature type="binding site" evidence="13">
    <location>
        <begin position="342"/>
        <end position="344"/>
    </location>
    <ligand>
        <name>heme b</name>
        <dbReference type="ChEBI" id="CHEBI:60344"/>
    </ligand>
</feature>
<keyword evidence="6" id="KW-0732">Signal</keyword>
<dbReference type="NCBIfam" id="TIGR01413">
    <property type="entry name" value="Dyp_perox_fam"/>
    <property type="match status" value="1"/>
</dbReference>
<dbReference type="Pfam" id="PF20628">
    <property type="entry name" value="Dyp_perox_C"/>
    <property type="match status" value="1"/>
</dbReference>
<dbReference type="NCBIfam" id="TIGR01412">
    <property type="entry name" value="tat_substr_1"/>
    <property type="match status" value="1"/>
</dbReference>
<evidence type="ECO:0000256" key="1">
    <source>
        <dbReference type="ARBA" id="ARBA00004196"/>
    </source>
</evidence>
<keyword evidence="3 15" id="KW-0575">Peroxidase</keyword>
<protein>
    <recommendedName>
        <fullName evidence="10 15">Deferrochelatase</fullName>
        <ecNumber evidence="15">1.11.1.-</ecNumber>
    </recommendedName>
    <alternativeName>
        <fullName evidence="11 15">Peroxidase EfeB</fullName>
    </alternativeName>
</protein>
<dbReference type="AlphaFoldDB" id="A0A212L9Z8"/>
<dbReference type="PANTHER" id="PTHR30521:SF4">
    <property type="entry name" value="DEFERROCHELATASE"/>
    <property type="match status" value="1"/>
</dbReference>
<evidence type="ECO:0000256" key="6">
    <source>
        <dbReference type="ARBA" id="ARBA00022729"/>
    </source>
</evidence>
<keyword evidence="9" id="KW-0456">Lyase</keyword>
<evidence type="ECO:0000256" key="5">
    <source>
        <dbReference type="ARBA" id="ARBA00022723"/>
    </source>
</evidence>
<evidence type="ECO:0000256" key="7">
    <source>
        <dbReference type="ARBA" id="ARBA00023002"/>
    </source>
</evidence>
<evidence type="ECO:0000256" key="15">
    <source>
        <dbReference type="RuleBase" id="RU365017"/>
    </source>
</evidence>
<dbReference type="SUPFAM" id="SSF54909">
    <property type="entry name" value="Dimeric alpha+beta barrel"/>
    <property type="match status" value="1"/>
</dbReference>
<dbReference type="GO" id="GO:0020037">
    <property type="term" value="F:heme binding"/>
    <property type="evidence" value="ECO:0007669"/>
    <property type="project" value="InterPro"/>
</dbReference>
<evidence type="ECO:0000259" key="16">
    <source>
        <dbReference type="Pfam" id="PF04261"/>
    </source>
</evidence>
<comment type="cofactor">
    <cofactor evidence="13 15">
        <name>heme b</name>
        <dbReference type="ChEBI" id="CHEBI:60344"/>
    </cofactor>
    <text evidence="13 15">Binds 1 heme b (iron(II)-protoporphyrin IX) group non-covalently per subunit.</text>
</comment>
<evidence type="ECO:0000256" key="3">
    <source>
        <dbReference type="ARBA" id="ARBA00022559"/>
    </source>
</evidence>
<evidence type="ECO:0000256" key="12">
    <source>
        <dbReference type="ARBA" id="ARBA00048856"/>
    </source>
</evidence>
<feature type="domain" description="Dyp-type peroxidase C-terminal" evidence="17">
    <location>
        <begin position="233"/>
        <end position="416"/>
    </location>
</feature>
<accession>A0A212L9Z8</accession>
<dbReference type="EMBL" id="FMJD01000005">
    <property type="protein sequence ID" value="SCM74402.1"/>
    <property type="molecule type" value="Genomic_DNA"/>
</dbReference>
<dbReference type="EC" id="1.11.1.-" evidence="15"/>
<evidence type="ECO:0000256" key="14">
    <source>
        <dbReference type="PIRSR" id="PIRSR606313-2"/>
    </source>
</evidence>
<evidence type="ECO:0000256" key="13">
    <source>
        <dbReference type="PIRSR" id="PIRSR606313-1"/>
    </source>
</evidence>
<keyword evidence="5 13" id="KW-0479">Metal-binding</keyword>
<comment type="function">
    <text evidence="15">Involved in the recovery of exogenous heme iron. Extracts iron from heme while preserving the protoporphyrin ring intact.</text>
</comment>
<dbReference type="InterPro" id="IPR006314">
    <property type="entry name" value="Dyp_peroxidase"/>
</dbReference>
<dbReference type="InterPro" id="IPR006313">
    <property type="entry name" value="EfeB/EfeN"/>
</dbReference>
<evidence type="ECO:0000259" key="17">
    <source>
        <dbReference type="Pfam" id="PF20628"/>
    </source>
</evidence>
<evidence type="ECO:0000313" key="18">
    <source>
        <dbReference type="EMBL" id="SCM74402.1"/>
    </source>
</evidence>
<dbReference type="GO" id="GO:0033212">
    <property type="term" value="P:iron import into cell"/>
    <property type="evidence" value="ECO:0007669"/>
    <property type="project" value="InterPro"/>
</dbReference>
<feature type="binding site" evidence="14">
    <location>
        <position position="302"/>
    </location>
    <ligand>
        <name>protoporphyrin IX</name>
        <dbReference type="ChEBI" id="CHEBI:57306"/>
    </ligand>
</feature>
<dbReference type="PROSITE" id="PS51404">
    <property type="entry name" value="DYP_PEROXIDASE"/>
    <property type="match status" value="1"/>
</dbReference>
<feature type="binding site" evidence="13">
    <location>
        <position position="355"/>
    </location>
    <ligand>
        <name>heme b</name>
        <dbReference type="ChEBI" id="CHEBI:60344"/>
    </ligand>
</feature>
<proteinExistence type="inferred from homology"/>
<dbReference type="PANTHER" id="PTHR30521">
    <property type="entry name" value="DEFERROCHELATASE/PEROXIDASE"/>
    <property type="match status" value="1"/>
</dbReference>
<dbReference type="GO" id="GO:0004601">
    <property type="term" value="F:peroxidase activity"/>
    <property type="evidence" value="ECO:0007669"/>
    <property type="project" value="UniProtKB-KW"/>
</dbReference>